<gene>
    <name evidence="3" type="ORF">G3436_15040</name>
</gene>
<dbReference type="GO" id="GO:0015074">
    <property type="term" value="P:DNA integration"/>
    <property type="evidence" value="ECO:0007669"/>
    <property type="project" value="InterPro"/>
</dbReference>
<dbReference type="InterPro" id="IPR011010">
    <property type="entry name" value="DNA_brk_join_enz"/>
</dbReference>
<dbReference type="PROSITE" id="PS51898">
    <property type="entry name" value="TYR_RECOMBINASE"/>
    <property type="match status" value="1"/>
</dbReference>
<dbReference type="AlphaFoldDB" id="A0A6B3NZ90"/>
<dbReference type="GO" id="GO:0006310">
    <property type="term" value="P:DNA recombination"/>
    <property type="evidence" value="ECO:0007669"/>
    <property type="project" value="UniProtKB-KW"/>
</dbReference>
<dbReference type="InterPro" id="IPR002104">
    <property type="entry name" value="Integrase_catalytic"/>
</dbReference>
<dbReference type="SUPFAM" id="SSF56349">
    <property type="entry name" value="DNA breaking-rejoining enzymes"/>
    <property type="match status" value="1"/>
</dbReference>
<dbReference type="InterPro" id="IPR013762">
    <property type="entry name" value="Integrase-like_cat_sf"/>
</dbReference>
<evidence type="ECO:0000313" key="4">
    <source>
        <dbReference type="Proteomes" id="UP000482634"/>
    </source>
</evidence>
<comment type="caution">
    <text evidence="3">The sequence shown here is derived from an EMBL/GenBank/DDBJ whole genome shotgun (WGS) entry which is preliminary data.</text>
</comment>
<feature type="domain" description="Tyr recombinase" evidence="2">
    <location>
        <begin position="152"/>
        <end position="258"/>
    </location>
</feature>
<accession>A0A6B3NZ90</accession>
<name>A0A6B3NZ90_9PSED</name>
<evidence type="ECO:0000259" key="2">
    <source>
        <dbReference type="PROSITE" id="PS51898"/>
    </source>
</evidence>
<reference evidence="3 4" key="1">
    <citation type="submission" date="2020-02" db="EMBL/GenBank/DDBJ databases">
        <title>Broccoli isolated Pseudomonas sp.</title>
        <authorList>
            <person name="Fujikawa T."/>
            <person name="Sawada H."/>
        </authorList>
    </citation>
    <scope>NUCLEOTIDE SEQUENCE [LARGE SCALE GENOMIC DNA]</scope>
    <source>
        <strain evidence="3 4">MAFF212427</strain>
    </source>
</reference>
<sequence length="258" mass="29900">MLIDVASPQKIKKSVKAVGRLYDFYMIVEKGRALTPEQLERMVLRFLEARQFGDIHLGWTPVGRNTAIDDYRYALEFTDFAAGNFDHTPINPIEMKLISDLGIKEQQTLNSKMAIKKTWDRNFQLQQFTQEARGIVATRTNRTPRKKNKKNRIPKHFPADKVLELIRAASSTRDKLFLLLLFFGGLRKSEPFHLYVTDIRIRNGVAVVRLADPVEGVHEWDEKYVGKQKGTRLEFLQQRYNLGPRNKLDPSHPLHAGW</sequence>
<dbReference type="Gene3D" id="1.10.443.10">
    <property type="entry name" value="Intergrase catalytic core"/>
    <property type="match status" value="1"/>
</dbReference>
<keyword evidence="1" id="KW-0233">DNA recombination</keyword>
<dbReference type="EMBL" id="JAAHBU010000200">
    <property type="protein sequence ID" value="NER64947.1"/>
    <property type="molecule type" value="Genomic_DNA"/>
</dbReference>
<organism evidence="3 4">
    <name type="scientific">Pseudomonas brassicae</name>
    <dbReference type="NCBI Taxonomy" id="2708063"/>
    <lineage>
        <taxon>Bacteria</taxon>
        <taxon>Pseudomonadati</taxon>
        <taxon>Pseudomonadota</taxon>
        <taxon>Gammaproteobacteria</taxon>
        <taxon>Pseudomonadales</taxon>
        <taxon>Pseudomonadaceae</taxon>
        <taxon>Pseudomonas</taxon>
    </lineage>
</organism>
<proteinExistence type="predicted"/>
<evidence type="ECO:0000256" key="1">
    <source>
        <dbReference type="ARBA" id="ARBA00023172"/>
    </source>
</evidence>
<evidence type="ECO:0000313" key="3">
    <source>
        <dbReference type="EMBL" id="NER64947.1"/>
    </source>
</evidence>
<feature type="non-terminal residue" evidence="3">
    <location>
        <position position="258"/>
    </location>
</feature>
<keyword evidence="4" id="KW-1185">Reference proteome</keyword>
<dbReference type="Proteomes" id="UP000482634">
    <property type="component" value="Unassembled WGS sequence"/>
</dbReference>
<protein>
    <recommendedName>
        <fullName evidence="2">Tyr recombinase domain-containing protein</fullName>
    </recommendedName>
</protein>
<dbReference type="GO" id="GO:0003677">
    <property type="term" value="F:DNA binding"/>
    <property type="evidence" value="ECO:0007669"/>
    <property type="project" value="InterPro"/>
</dbReference>